<keyword evidence="4 6" id="KW-0288">FMN</keyword>
<dbReference type="Proteomes" id="UP000811844">
    <property type="component" value="Unassembled WGS sequence"/>
</dbReference>
<keyword evidence="6" id="KW-0472">Membrane</keyword>
<evidence type="ECO:0000256" key="1">
    <source>
        <dbReference type="ARBA" id="ARBA00022448"/>
    </source>
</evidence>
<dbReference type="SMART" id="SM00900">
    <property type="entry name" value="FMN_bind"/>
    <property type="match status" value="1"/>
</dbReference>
<evidence type="ECO:0000259" key="7">
    <source>
        <dbReference type="SMART" id="SM00900"/>
    </source>
</evidence>
<dbReference type="HAMAP" id="MF_00479">
    <property type="entry name" value="RsxG_RnfG"/>
    <property type="match status" value="1"/>
</dbReference>
<comment type="similarity">
    <text evidence="6">Belongs to the RnfG family.</text>
</comment>
<keyword evidence="6" id="KW-0997">Cell inner membrane</keyword>
<accession>A0ABS5I4N8</accession>
<dbReference type="NCBIfam" id="TIGR01947">
    <property type="entry name" value="rnfG"/>
    <property type="match status" value="1"/>
</dbReference>
<evidence type="ECO:0000256" key="3">
    <source>
        <dbReference type="ARBA" id="ARBA00022630"/>
    </source>
</evidence>
<comment type="subcellular location">
    <subcellularLocation>
        <location evidence="6">Cell inner membrane</location>
        <topology evidence="6">Single-pass membrane protein</topology>
    </subcellularLocation>
</comment>
<evidence type="ECO:0000313" key="8">
    <source>
        <dbReference type="EMBL" id="MBR9728997.1"/>
    </source>
</evidence>
<keyword evidence="6" id="KW-0812">Transmembrane</keyword>
<evidence type="ECO:0000313" key="9">
    <source>
        <dbReference type="Proteomes" id="UP000811844"/>
    </source>
</evidence>
<gene>
    <name evidence="8" type="primary">rsxG</name>
    <name evidence="6" type="synonym">rnfG</name>
    <name evidence="8" type="ORF">G3R48_13515</name>
</gene>
<dbReference type="PANTHER" id="PTHR36118:SF1">
    <property type="entry name" value="ION-TRANSLOCATING OXIDOREDUCTASE COMPLEX SUBUNIT G"/>
    <property type="match status" value="1"/>
</dbReference>
<keyword evidence="6" id="KW-1278">Translocase</keyword>
<dbReference type="PIRSF" id="PIRSF006091">
    <property type="entry name" value="E_trnsport_RnfG"/>
    <property type="match status" value="1"/>
</dbReference>
<evidence type="ECO:0000256" key="4">
    <source>
        <dbReference type="ARBA" id="ARBA00022643"/>
    </source>
</evidence>
<comment type="cofactor">
    <cofactor evidence="6">
        <name>FMN</name>
        <dbReference type="ChEBI" id="CHEBI:58210"/>
    </cofactor>
</comment>
<feature type="modified residue" description="FMN phosphoryl threonine" evidence="6">
    <location>
        <position position="171"/>
    </location>
</feature>
<evidence type="ECO:0000256" key="5">
    <source>
        <dbReference type="ARBA" id="ARBA00022982"/>
    </source>
</evidence>
<keyword evidence="5 6" id="KW-0249">Electron transport</keyword>
<dbReference type="EC" id="7.-.-.-" evidence="6"/>
<keyword evidence="3 6" id="KW-0285">Flavoprotein</keyword>
<dbReference type="PANTHER" id="PTHR36118">
    <property type="entry name" value="ION-TRANSLOCATING OXIDOREDUCTASE COMPLEX SUBUNIT G"/>
    <property type="match status" value="1"/>
</dbReference>
<organism evidence="8 9">
    <name type="scientific">Shewanella intestini</name>
    <dbReference type="NCBI Taxonomy" id="2017544"/>
    <lineage>
        <taxon>Bacteria</taxon>
        <taxon>Pseudomonadati</taxon>
        <taxon>Pseudomonadota</taxon>
        <taxon>Gammaproteobacteria</taxon>
        <taxon>Alteromonadales</taxon>
        <taxon>Shewanellaceae</taxon>
        <taxon>Shewanella</taxon>
    </lineage>
</organism>
<dbReference type="InterPro" id="IPR010209">
    <property type="entry name" value="Ion_transpt_RnfG/RsxG"/>
</dbReference>
<reference evidence="8 9" key="1">
    <citation type="submission" date="2020-02" db="EMBL/GenBank/DDBJ databases">
        <title>Shewanella WXL01 sp. nov., a marine bacterium isolated from green algae in Luhuitou Fringing Reef (Northern South China Sea).</title>
        <authorList>
            <person name="Wang X."/>
        </authorList>
    </citation>
    <scope>NUCLEOTIDE SEQUENCE [LARGE SCALE GENOMIC DNA]</scope>
    <source>
        <strain evidence="8 9">MCCC 1A01895</strain>
    </source>
</reference>
<name>A0ABS5I4N8_9GAMM</name>
<dbReference type="Pfam" id="PF04205">
    <property type="entry name" value="FMN_bind"/>
    <property type="match status" value="1"/>
</dbReference>
<keyword evidence="1 6" id="KW-0813">Transport</keyword>
<sequence>MIKNGLILAVFALFCTGIVALVNSLTADRIQLQQQQQLTQTLAEIIPTNLHDNRLIDYCILVHDPKLLGTDNSLPAYIATKDNRPVAMAIETIAPDGYNGDIKIVIGVDNNNKVLGVRTLAQNETPGLGDQIDTRKSDWVKQFTNWIFDIDAAPLKVKKDGGTIDQFTGATITPRAYVGAINRTLKFVDQNRKQLYLSPIDCEANNE</sequence>
<evidence type="ECO:0000256" key="2">
    <source>
        <dbReference type="ARBA" id="ARBA00022553"/>
    </source>
</evidence>
<comment type="function">
    <text evidence="6">Part of a membrane-bound complex that couples electron transfer with translocation of ions across the membrane.</text>
</comment>
<feature type="domain" description="FMN-binding" evidence="7">
    <location>
        <begin position="97"/>
        <end position="188"/>
    </location>
</feature>
<keyword evidence="2 6" id="KW-0597">Phosphoprotein</keyword>
<comment type="subunit">
    <text evidence="6">The complex is composed of six subunits: RnfA, RnfB, RnfC, RnfD, RnfE and RnfG.</text>
</comment>
<dbReference type="EMBL" id="JAAIKR010000014">
    <property type="protein sequence ID" value="MBR9728997.1"/>
    <property type="molecule type" value="Genomic_DNA"/>
</dbReference>
<protein>
    <recommendedName>
        <fullName evidence="6">Ion-translocating oxidoreductase complex subunit G</fullName>
        <ecNumber evidence="6">7.-.-.-</ecNumber>
    </recommendedName>
    <alternativeName>
        <fullName evidence="6">Rnf electron transport complex subunit G</fullName>
    </alternativeName>
</protein>
<evidence type="ECO:0000256" key="6">
    <source>
        <dbReference type="HAMAP-Rule" id="MF_00479"/>
    </source>
</evidence>
<keyword evidence="6" id="KW-1133">Transmembrane helix</keyword>
<keyword evidence="6" id="KW-1003">Cell membrane</keyword>
<keyword evidence="9" id="KW-1185">Reference proteome</keyword>
<comment type="caution">
    <text evidence="8">The sequence shown here is derived from an EMBL/GenBank/DDBJ whole genome shotgun (WGS) entry which is preliminary data.</text>
</comment>
<proteinExistence type="inferred from homology"/>
<dbReference type="InterPro" id="IPR007329">
    <property type="entry name" value="FMN-bd"/>
</dbReference>
<dbReference type="RefSeq" id="WP_153665340.1">
    <property type="nucleotide sequence ID" value="NZ_JAAIKR010000014.1"/>
</dbReference>
<dbReference type="NCBIfam" id="NF002519">
    <property type="entry name" value="PRK01908.1"/>
    <property type="match status" value="1"/>
</dbReference>